<evidence type="ECO:0000259" key="5">
    <source>
        <dbReference type="PROSITE" id="PS50977"/>
    </source>
</evidence>
<dbReference type="Proteomes" id="UP000321113">
    <property type="component" value="Unassembled WGS sequence"/>
</dbReference>
<dbReference type="OrthoDB" id="116240at2"/>
<evidence type="ECO:0000256" key="2">
    <source>
        <dbReference type="ARBA" id="ARBA00023125"/>
    </source>
</evidence>
<dbReference type="AlphaFoldDB" id="A0A511QVR1"/>
<dbReference type="GO" id="GO:0003677">
    <property type="term" value="F:DNA binding"/>
    <property type="evidence" value="ECO:0007669"/>
    <property type="project" value="UniProtKB-UniRule"/>
</dbReference>
<dbReference type="SUPFAM" id="SSF48498">
    <property type="entry name" value="Tetracyclin repressor-like, C-terminal domain"/>
    <property type="match status" value="1"/>
</dbReference>
<keyword evidence="3" id="KW-0804">Transcription</keyword>
<dbReference type="InterPro" id="IPR009057">
    <property type="entry name" value="Homeodomain-like_sf"/>
</dbReference>
<gene>
    <name evidence="6" type="ORF">VSU01S_37030</name>
</gene>
<evidence type="ECO:0000256" key="3">
    <source>
        <dbReference type="ARBA" id="ARBA00023163"/>
    </source>
</evidence>
<dbReference type="InterPro" id="IPR036271">
    <property type="entry name" value="Tet_transcr_reg_TetR-rel_C_sf"/>
</dbReference>
<feature type="domain" description="HTH tetR-type" evidence="5">
    <location>
        <begin position="1"/>
        <end position="60"/>
    </location>
</feature>
<dbReference type="InterPro" id="IPR001647">
    <property type="entry name" value="HTH_TetR"/>
</dbReference>
<sequence length="169" mass="18775">MVKDEIAGRLEIAFSQHGFAQMSVAELKVASGVSLRTLYRYYPSKESMVIGALEHRHQRYLGVLDNESIPDGVDGVLAIFDTLARWMSTDAPNGCLSMNAFSAYPNNDEVHAAVQQHKEQLVQLFAQRSARPDLAMALFLIHEGVSLAWPTMGEQAVVSAKDMIRKLLR</sequence>
<name>A0A511QVR1_9VIBR</name>
<dbReference type="EMBL" id="BJXK01000023">
    <property type="protein sequence ID" value="GEM81458.1"/>
    <property type="molecule type" value="Genomic_DNA"/>
</dbReference>
<evidence type="ECO:0000313" key="7">
    <source>
        <dbReference type="Proteomes" id="UP000321113"/>
    </source>
</evidence>
<dbReference type="PROSITE" id="PS50977">
    <property type="entry name" value="HTH_TETR_2"/>
    <property type="match status" value="1"/>
</dbReference>
<comment type="caution">
    <text evidence="6">The sequence shown here is derived from an EMBL/GenBank/DDBJ whole genome shotgun (WGS) entry which is preliminary data.</text>
</comment>
<proteinExistence type="predicted"/>
<evidence type="ECO:0000256" key="4">
    <source>
        <dbReference type="PROSITE-ProRule" id="PRU00335"/>
    </source>
</evidence>
<dbReference type="PANTHER" id="PTHR47506:SF1">
    <property type="entry name" value="HTH-TYPE TRANSCRIPTIONAL REGULATOR YJDC"/>
    <property type="match status" value="1"/>
</dbReference>
<reference evidence="6 7" key="1">
    <citation type="submission" date="2019-07" db="EMBL/GenBank/DDBJ databases">
        <title>Whole genome shotgun sequence of Vibrio superstes NBRC 103154.</title>
        <authorList>
            <person name="Hosoyama A."/>
            <person name="Uohara A."/>
            <person name="Ohji S."/>
            <person name="Ichikawa N."/>
        </authorList>
    </citation>
    <scope>NUCLEOTIDE SEQUENCE [LARGE SCALE GENOMIC DNA]</scope>
    <source>
        <strain evidence="6 7">NBRC 103154</strain>
    </source>
</reference>
<keyword evidence="1" id="KW-0805">Transcription regulation</keyword>
<dbReference type="Gene3D" id="1.10.357.10">
    <property type="entry name" value="Tetracycline Repressor, domain 2"/>
    <property type="match status" value="1"/>
</dbReference>
<evidence type="ECO:0000313" key="6">
    <source>
        <dbReference type="EMBL" id="GEM81458.1"/>
    </source>
</evidence>
<evidence type="ECO:0000256" key="1">
    <source>
        <dbReference type="ARBA" id="ARBA00023015"/>
    </source>
</evidence>
<dbReference type="SUPFAM" id="SSF46689">
    <property type="entry name" value="Homeodomain-like"/>
    <property type="match status" value="1"/>
</dbReference>
<keyword evidence="7" id="KW-1185">Reference proteome</keyword>
<dbReference type="Pfam" id="PF00440">
    <property type="entry name" value="TetR_N"/>
    <property type="match status" value="1"/>
</dbReference>
<organism evidence="6 7">
    <name type="scientific">Vibrio superstes NBRC 103154</name>
    <dbReference type="NCBI Taxonomy" id="1219062"/>
    <lineage>
        <taxon>Bacteria</taxon>
        <taxon>Pseudomonadati</taxon>
        <taxon>Pseudomonadota</taxon>
        <taxon>Gammaproteobacteria</taxon>
        <taxon>Vibrionales</taxon>
        <taxon>Vibrionaceae</taxon>
        <taxon>Vibrio</taxon>
    </lineage>
</organism>
<feature type="DNA-binding region" description="H-T-H motif" evidence="4">
    <location>
        <begin position="23"/>
        <end position="42"/>
    </location>
</feature>
<dbReference type="PANTHER" id="PTHR47506">
    <property type="entry name" value="TRANSCRIPTIONAL REGULATORY PROTEIN"/>
    <property type="match status" value="1"/>
</dbReference>
<keyword evidence="2 4" id="KW-0238">DNA-binding</keyword>
<protein>
    <recommendedName>
        <fullName evidence="5">HTH tetR-type domain-containing protein</fullName>
    </recommendedName>
</protein>
<accession>A0A511QVR1</accession>
<dbReference type="RefSeq" id="WP_119010280.1">
    <property type="nucleotide sequence ID" value="NZ_BJXK01000023.1"/>
</dbReference>